<comment type="caution">
    <text evidence="1">The sequence shown here is derived from an EMBL/GenBank/DDBJ whole genome shotgun (WGS) entry which is preliminary data.</text>
</comment>
<dbReference type="EMBL" id="JAPDRQ010000285">
    <property type="protein sequence ID" value="KAJ9651071.1"/>
    <property type="molecule type" value="Genomic_DNA"/>
</dbReference>
<organism evidence="1 2">
    <name type="scientific">Neophaeococcomyces mojaviensis</name>
    <dbReference type="NCBI Taxonomy" id="3383035"/>
    <lineage>
        <taxon>Eukaryota</taxon>
        <taxon>Fungi</taxon>
        <taxon>Dikarya</taxon>
        <taxon>Ascomycota</taxon>
        <taxon>Pezizomycotina</taxon>
        <taxon>Eurotiomycetes</taxon>
        <taxon>Chaetothyriomycetidae</taxon>
        <taxon>Chaetothyriales</taxon>
        <taxon>Chaetothyriales incertae sedis</taxon>
        <taxon>Neophaeococcomyces</taxon>
    </lineage>
</organism>
<dbReference type="Proteomes" id="UP001172386">
    <property type="component" value="Unassembled WGS sequence"/>
</dbReference>
<name>A0ACC2ZTW9_9EURO</name>
<accession>A0ACC2ZTW9</accession>
<proteinExistence type="predicted"/>
<gene>
    <name evidence="1" type="ORF">H2198_009650</name>
</gene>
<protein>
    <submittedName>
        <fullName evidence="1">Uncharacterized protein</fullName>
    </submittedName>
</protein>
<keyword evidence="2" id="KW-1185">Reference proteome</keyword>
<reference evidence="1" key="1">
    <citation type="submission" date="2022-10" db="EMBL/GenBank/DDBJ databases">
        <title>Culturing micro-colonial fungi from biological soil crusts in the Mojave desert and describing Neophaeococcomyces mojavensis, and introducing the new genera and species Taxawa tesnikishii.</title>
        <authorList>
            <person name="Kurbessoian T."/>
            <person name="Stajich J.E."/>
        </authorList>
    </citation>
    <scope>NUCLEOTIDE SEQUENCE</scope>
    <source>
        <strain evidence="1">JES_112</strain>
    </source>
</reference>
<evidence type="ECO:0000313" key="2">
    <source>
        <dbReference type="Proteomes" id="UP001172386"/>
    </source>
</evidence>
<sequence length="453" mass="48497">MPPEIQSPNDYALSVVVGHDIIQANVQAEEQITSQNSETYPPYRKHVVIAAASATLFIGVGYANTFGVFQEYYQANNLKDERPDKIIVIGSTAASLYLILGAFTGRFADLVGYRVSLLIGAALMIGSMFVASASTTYVQLFLSQGLMFGLGVAFSYLPAVSISRQYWKQNHGVASAMVVSGGALGGCILPYIVRLLITQKGLPGTFRILGYLAAGVLLPSSFLLRPAETTVPIWLRRSTDQRIPILDLSLLRDSRFNALLIPSAIAMIGFLPRYFLIPESAVAQGVSTVYASWLLGLMNGLSIIGRIGIGWIADRFGKVTALTISFICCGLGHFMFWLPGVSVPNDNEATVMAMFTLFVVYIGIFGSGFLALFPVVIAHLFGSEALASKQGLLNTVVGLGSFAGPSAVYAIVGDGRVRHWSTGVISAGLFMLVGGLLLLALLGHPSKPMVARR</sequence>
<evidence type="ECO:0000313" key="1">
    <source>
        <dbReference type="EMBL" id="KAJ9651071.1"/>
    </source>
</evidence>